<accession>A0ABN3R0K4</accession>
<feature type="region of interest" description="Disordered" evidence="3">
    <location>
        <begin position="213"/>
        <end position="317"/>
    </location>
</feature>
<evidence type="ECO:0000256" key="2">
    <source>
        <dbReference type="ARBA" id="ARBA00022829"/>
    </source>
</evidence>
<dbReference type="RefSeq" id="WP_344570823.1">
    <property type="nucleotide sequence ID" value="NZ_BAAARJ010000038.1"/>
</dbReference>
<evidence type="ECO:0000313" key="5">
    <source>
        <dbReference type="EMBL" id="GAA2640290.1"/>
    </source>
</evidence>
<dbReference type="Gene3D" id="1.10.10.2830">
    <property type="match status" value="1"/>
</dbReference>
<proteinExistence type="inferred from homology"/>
<keyword evidence="2" id="KW-0159">Chromosome partition</keyword>
<feature type="compositionally biased region" description="Polar residues" evidence="3">
    <location>
        <begin position="8"/>
        <end position="17"/>
    </location>
</feature>
<dbReference type="PANTHER" id="PTHR33375:SF1">
    <property type="entry name" value="CHROMOSOME-PARTITIONING PROTEIN PARB-RELATED"/>
    <property type="match status" value="1"/>
</dbReference>
<comment type="caution">
    <text evidence="5">The sequence shown here is derived from an EMBL/GenBank/DDBJ whole genome shotgun (WGS) entry which is preliminary data.</text>
</comment>
<dbReference type="NCBIfam" id="TIGR00180">
    <property type="entry name" value="parB_part"/>
    <property type="match status" value="1"/>
</dbReference>
<dbReference type="SUPFAM" id="SSF109709">
    <property type="entry name" value="KorB DNA-binding domain-like"/>
    <property type="match status" value="1"/>
</dbReference>
<dbReference type="EMBL" id="BAAARJ010000038">
    <property type="protein sequence ID" value="GAA2640290.1"/>
    <property type="molecule type" value="Genomic_DNA"/>
</dbReference>
<evidence type="ECO:0000256" key="3">
    <source>
        <dbReference type="SAM" id="MobiDB-lite"/>
    </source>
</evidence>
<evidence type="ECO:0000313" key="6">
    <source>
        <dbReference type="Proteomes" id="UP001501447"/>
    </source>
</evidence>
<evidence type="ECO:0000259" key="4">
    <source>
        <dbReference type="SMART" id="SM00470"/>
    </source>
</evidence>
<keyword evidence="6" id="KW-1185">Reference proteome</keyword>
<dbReference type="InterPro" id="IPR004437">
    <property type="entry name" value="ParB/RepB/Spo0J"/>
</dbReference>
<dbReference type="InterPro" id="IPR036086">
    <property type="entry name" value="ParB/Sulfiredoxin_sf"/>
</dbReference>
<feature type="domain" description="ParB-like N-terminal" evidence="4">
    <location>
        <begin position="41"/>
        <end position="147"/>
    </location>
</feature>
<dbReference type="SMART" id="SM00470">
    <property type="entry name" value="ParB"/>
    <property type="match status" value="1"/>
</dbReference>
<comment type="similarity">
    <text evidence="1">Belongs to the ParB family.</text>
</comment>
<sequence>MSKADQLRASTSFTQARPVSARRAAISAATDVPTEGVPDPTQLPLALISQNPDNPREELRNLEDLTQSIKELGVVNAITIASVSAYLAERPEQEAQLDEGAKYLVVDGHRRLEASRRAGETEIRVVVDDRRVTTDKALLEAAFVANFHNDQMTDLEQAHALEKLVAFYGSQTKASERLGISQATISSKLSLLKLSPELQADLATGTRHIEHVRNLGKLSPDEQRAAADDRAARAKQRSPRTTGTKKKESGGNYHAVISEKKETSANGRHVPPQPAPSESAQPDQQQEAPAPAHDPAGEAVQALADATENRPGDMADALAQHLPKQFLTELLEALQEWDK</sequence>
<feature type="compositionally biased region" description="Basic and acidic residues" evidence="3">
    <location>
        <begin position="213"/>
        <end position="232"/>
    </location>
</feature>
<dbReference type="SUPFAM" id="SSF110849">
    <property type="entry name" value="ParB/Sulfiredoxin"/>
    <property type="match status" value="1"/>
</dbReference>
<dbReference type="Proteomes" id="UP001501447">
    <property type="component" value="Unassembled WGS sequence"/>
</dbReference>
<dbReference type="Gene3D" id="3.90.1530.10">
    <property type="entry name" value="Conserved hypothetical protein from pyrococcus furiosus pfu- 392566-001, ParB domain"/>
    <property type="match status" value="1"/>
</dbReference>
<dbReference type="InterPro" id="IPR003115">
    <property type="entry name" value="ParB_N"/>
</dbReference>
<dbReference type="InterPro" id="IPR041468">
    <property type="entry name" value="HTH_ParB/Spo0J"/>
</dbReference>
<feature type="compositionally biased region" description="Low complexity" evidence="3">
    <location>
        <begin position="276"/>
        <end position="294"/>
    </location>
</feature>
<dbReference type="Pfam" id="PF17762">
    <property type="entry name" value="HTH_ParB"/>
    <property type="match status" value="1"/>
</dbReference>
<dbReference type="PANTHER" id="PTHR33375">
    <property type="entry name" value="CHROMOSOME-PARTITIONING PROTEIN PARB-RELATED"/>
    <property type="match status" value="1"/>
</dbReference>
<reference evidence="5 6" key="1">
    <citation type="journal article" date="2019" name="Int. J. Syst. Evol. Microbiol.">
        <title>The Global Catalogue of Microorganisms (GCM) 10K type strain sequencing project: providing services to taxonomists for standard genome sequencing and annotation.</title>
        <authorList>
            <consortium name="The Broad Institute Genomics Platform"/>
            <consortium name="The Broad Institute Genome Sequencing Center for Infectious Disease"/>
            <person name="Wu L."/>
            <person name="Ma J."/>
        </authorList>
    </citation>
    <scope>NUCLEOTIDE SEQUENCE [LARGE SCALE GENOMIC DNA]</scope>
    <source>
        <strain evidence="5 6">JCM 16373</strain>
    </source>
</reference>
<protein>
    <submittedName>
        <fullName evidence="5">ParB/RepB/Spo0J family partition protein</fullName>
    </submittedName>
</protein>
<name>A0ABN3R0K4_9ACTN</name>
<dbReference type="InterPro" id="IPR050336">
    <property type="entry name" value="Chromosome_partition/occlusion"/>
</dbReference>
<evidence type="ECO:0000256" key="1">
    <source>
        <dbReference type="ARBA" id="ARBA00006295"/>
    </source>
</evidence>
<gene>
    <name evidence="5" type="ORF">GCM10009863_66770</name>
</gene>
<dbReference type="Pfam" id="PF02195">
    <property type="entry name" value="ParB_N"/>
    <property type="match status" value="1"/>
</dbReference>
<feature type="region of interest" description="Disordered" evidence="3">
    <location>
        <begin position="1"/>
        <end position="55"/>
    </location>
</feature>
<organism evidence="5 6">
    <name type="scientific">Streptomyces axinellae</name>
    <dbReference type="NCBI Taxonomy" id="552788"/>
    <lineage>
        <taxon>Bacteria</taxon>
        <taxon>Bacillati</taxon>
        <taxon>Actinomycetota</taxon>
        <taxon>Actinomycetes</taxon>
        <taxon>Kitasatosporales</taxon>
        <taxon>Streptomycetaceae</taxon>
        <taxon>Streptomyces</taxon>
    </lineage>
</organism>